<evidence type="ECO:0000259" key="2">
    <source>
        <dbReference type="Pfam" id="PF00248"/>
    </source>
</evidence>
<dbReference type="Proteomes" id="UP000050761">
    <property type="component" value="Unassembled WGS sequence"/>
</dbReference>
<dbReference type="PANTHER" id="PTHR11732">
    <property type="entry name" value="ALDO/KETO REDUCTASE"/>
    <property type="match status" value="1"/>
</dbReference>
<dbReference type="Gene3D" id="3.20.20.100">
    <property type="entry name" value="NADP-dependent oxidoreductase domain"/>
    <property type="match status" value="1"/>
</dbReference>
<keyword evidence="1" id="KW-0812">Transmembrane</keyword>
<keyword evidence="1" id="KW-0472">Membrane</keyword>
<evidence type="ECO:0000256" key="1">
    <source>
        <dbReference type="SAM" id="Phobius"/>
    </source>
</evidence>
<dbReference type="WBParaSite" id="HPBE_0000810401-mRNA-1">
    <property type="protein sequence ID" value="HPBE_0000810401-mRNA-1"/>
    <property type="gene ID" value="HPBE_0000810401"/>
</dbReference>
<sequence length="201" mass="23412">LTISLRTALDNGYRLIDTAYLYQNEAIIGNVLQEYLSSGKIAREELFITTKVRSIIRPTNGALRKLGSENKCKATFLSTGLVFTAFHLLHVQFLLLHSFIGFSQRRHTTEVRCRPDSGELREGRLRWYGHVLRANDDTVWKIVLNLEVPGKRPRGRPKQCWLDTLHLDLKIDGVHPDQAYDRENWRHHTRRADPATKWDRR</sequence>
<protein>
    <submittedName>
        <fullName evidence="4">Aldo_ket_red domain-containing protein</fullName>
    </submittedName>
</protein>
<name>A0A183FLG4_HELPZ</name>
<dbReference type="InterPro" id="IPR018170">
    <property type="entry name" value="Aldo/ket_reductase_CS"/>
</dbReference>
<keyword evidence="1" id="KW-1133">Transmembrane helix</keyword>
<feature type="transmembrane region" description="Helical" evidence="1">
    <location>
        <begin position="74"/>
        <end position="96"/>
    </location>
</feature>
<evidence type="ECO:0000313" key="4">
    <source>
        <dbReference type="WBParaSite" id="HPBE_0000810401-mRNA-1"/>
    </source>
</evidence>
<dbReference type="GO" id="GO:0016491">
    <property type="term" value="F:oxidoreductase activity"/>
    <property type="evidence" value="ECO:0007669"/>
    <property type="project" value="InterPro"/>
</dbReference>
<proteinExistence type="predicted"/>
<evidence type="ECO:0000313" key="3">
    <source>
        <dbReference type="Proteomes" id="UP000050761"/>
    </source>
</evidence>
<dbReference type="InterPro" id="IPR036812">
    <property type="entry name" value="NAD(P)_OxRdtase_dom_sf"/>
</dbReference>
<accession>A0A183FLG4</accession>
<reference evidence="4" key="1">
    <citation type="submission" date="2019-09" db="UniProtKB">
        <authorList>
            <consortium name="WormBaseParasite"/>
        </authorList>
    </citation>
    <scope>IDENTIFICATION</scope>
</reference>
<dbReference type="SUPFAM" id="SSF51430">
    <property type="entry name" value="NAD(P)-linked oxidoreductase"/>
    <property type="match status" value="1"/>
</dbReference>
<dbReference type="InterPro" id="IPR020471">
    <property type="entry name" value="AKR"/>
</dbReference>
<organism evidence="3 4">
    <name type="scientific">Heligmosomoides polygyrus</name>
    <name type="common">Parasitic roundworm</name>
    <dbReference type="NCBI Taxonomy" id="6339"/>
    <lineage>
        <taxon>Eukaryota</taxon>
        <taxon>Metazoa</taxon>
        <taxon>Ecdysozoa</taxon>
        <taxon>Nematoda</taxon>
        <taxon>Chromadorea</taxon>
        <taxon>Rhabditida</taxon>
        <taxon>Rhabditina</taxon>
        <taxon>Rhabditomorpha</taxon>
        <taxon>Strongyloidea</taxon>
        <taxon>Heligmosomidae</taxon>
        <taxon>Heligmosomoides</taxon>
    </lineage>
</organism>
<dbReference type="InterPro" id="IPR023210">
    <property type="entry name" value="NADP_OxRdtase_dom"/>
</dbReference>
<dbReference type="AlphaFoldDB" id="A0A183FLG4"/>
<dbReference type="PROSITE" id="PS00798">
    <property type="entry name" value="ALDOKETO_REDUCTASE_1"/>
    <property type="match status" value="1"/>
</dbReference>
<feature type="domain" description="NADP-dependent oxidoreductase" evidence="2">
    <location>
        <begin position="5"/>
        <end position="58"/>
    </location>
</feature>
<keyword evidence="3" id="KW-1185">Reference proteome</keyword>
<dbReference type="Pfam" id="PF00248">
    <property type="entry name" value="Aldo_ket_red"/>
    <property type="match status" value="1"/>
</dbReference>